<keyword evidence="5" id="KW-1185">Reference proteome</keyword>
<dbReference type="Gene3D" id="3.40.1440.10">
    <property type="entry name" value="GIY-YIG endonuclease"/>
    <property type="match status" value="1"/>
</dbReference>
<reference evidence="3 5" key="1">
    <citation type="submission" date="2017-02" db="EMBL/GenBank/DDBJ databases">
        <title>Novel co-symbiosis in the unique lucinid bivalve Phacoides pectinatus.</title>
        <authorList>
            <person name="Lim S.J."/>
            <person name="Davis B.G."/>
            <person name="Gill D.E."/>
            <person name="Engel A.S."/>
            <person name="Anderson L.C."/>
            <person name="Campbell B.J."/>
        </authorList>
    </citation>
    <scope>NUCLEOTIDE SEQUENCE [LARGE SCALE GENOMIC DNA]</scope>
    <source>
        <strain evidence="3">LUC13016_P6</strain>
    </source>
</reference>
<keyword evidence="3" id="KW-0540">Nuclease</keyword>
<dbReference type="CDD" id="cd10456">
    <property type="entry name" value="GIY-YIG_UPF0213"/>
    <property type="match status" value="1"/>
</dbReference>
<comment type="caution">
    <text evidence="3">The sequence shown here is derived from an EMBL/GenBank/DDBJ whole genome shotgun (WGS) entry which is preliminary data.</text>
</comment>
<dbReference type="Proteomes" id="UP000243361">
    <property type="component" value="Unassembled WGS sequence"/>
</dbReference>
<dbReference type="EMBL" id="MUIE01000045">
    <property type="protein sequence ID" value="OQX37593.1"/>
    <property type="molecule type" value="Genomic_DNA"/>
</dbReference>
<dbReference type="InterPro" id="IPR000305">
    <property type="entry name" value="GIY-YIG_endonuc"/>
</dbReference>
<reference evidence="4 6" key="2">
    <citation type="submission" date="2018-01" db="EMBL/GenBank/DDBJ databases">
        <title>Novel co-symbiosis in the lucinid bivalve Phacoides pectinatus.</title>
        <authorList>
            <person name="Lim S.J."/>
            <person name="Davis B.G."/>
            <person name="Gill D.E."/>
            <person name="Engel A.S."/>
            <person name="Anderson L.C."/>
            <person name="Campbell B.J."/>
        </authorList>
    </citation>
    <scope>NUCLEOTIDE SEQUENCE [LARGE SCALE GENOMIC DNA]</scope>
    <source>
        <strain evidence="4">N3_P5</strain>
    </source>
</reference>
<protein>
    <submittedName>
        <fullName evidence="3">Endonuclease</fullName>
    </submittedName>
</protein>
<accession>A0A657PSB6</accession>
<evidence type="ECO:0000313" key="3">
    <source>
        <dbReference type="EMBL" id="OQX37593.1"/>
    </source>
</evidence>
<keyword evidence="3" id="KW-0255">Endonuclease</keyword>
<dbReference type="Pfam" id="PF01541">
    <property type="entry name" value="GIY-YIG"/>
    <property type="match status" value="1"/>
</dbReference>
<dbReference type="EMBL" id="PQCO01000316">
    <property type="protein sequence ID" value="PUD98226.1"/>
    <property type="molecule type" value="Genomic_DNA"/>
</dbReference>
<dbReference type="SUPFAM" id="SSF82771">
    <property type="entry name" value="GIY-YIG endonuclease"/>
    <property type="match status" value="1"/>
</dbReference>
<evidence type="ECO:0000259" key="2">
    <source>
        <dbReference type="PROSITE" id="PS50164"/>
    </source>
</evidence>
<dbReference type="PROSITE" id="PS50164">
    <property type="entry name" value="GIY_YIG"/>
    <property type="match status" value="1"/>
</dbReference>
<evidence type="ECO:0000313" key="4">
    <source>
        <dbReference type="EMBL" id="PUD98226.1"/>
    </source>
</evidence>
<proteinExistence type="inferred from homology"/>
<dbReference type="AlphaFoldDB" id="A0A657PSB6"/>
<dbReference type="InterPro" id="IPR035901">
    <property type="entry name" value="GIY-YIG_endonuc_sf"/>
</dbReference>
<comment type="similarity">
    <text evidence="1">Belongs to the UPF0213 family.</text>
</comment>
<sequence length="85" mass="10113">MTWHLYILRCCDGSLYTGIARDLQRRLHEHNHGARGARYTRSRRPVCLAYSERFESHGEALRREHQVKRMRREQKLALIRNPGLG</sequence>
<dbReference type="GO" id="GO:0004519">
    <property type="term" value="F:endonuclease activity"/>
    <property type="evidence" value="ECO:0007669"/>
    <property type="project" value="UniProtKB-KW"/>
</dbReference>
<name>A0A657PSB6_9GAMM</name>
<evidence type="ECO:0000313" key="6">
    <source>
        <dbReference type="Proteomes" id="UP000250928"/>
    </source>
</evidence>
<keyword evidence="3" id="KW-0378">Hydrolase</keyword>
<organism evidence="3 5">
    <name type="scientific">Candidatus Sedimenticola endophacoides</name>
    <dbReference type="NCBI Taxonomy" id="2548426"/>
    <lineage>
        <taxon>Bacteria</taxon>
        <taxon>Pseudomonadati</taxon>
        <taxon>Pseudomonadota</taxon>
        <taxon>Gammaproteobacteria</taxon>
        <taxon>Chromatiales</taxon>
        <taxon>Sedimenticolaceae</taxon>
        <taxon>Sedimenticola</taxon>
    </lineage>
</organism>
<dbReference type="InterPro" id="IPR050190">
    <property type="entry name" value="UPF0213_domain"/>
</dbReference>
<evidence type="ECO:0000313" key="5">
    <source>
        <dbReference type="Proteomes" id="UP000243361"/>
    </source>
</evidence>
<dbReference type="Proteomes" id="UP000250928">
    <property type="component" value="Unassembled WGS sequence"/>
</dbReference>
<dbReference type="PANTHER" id="PTHR34477:SF1">
    <property type="entry name" value="UPF0213 PROTEIN YHBQ"/>
    <property type="match status" value="1"/>
</dbReference>
<feature type="domain" description="GIY-YIG" evidence="2">
    <location>
        <begin position="1"/>
        <end position="77"/>
    </location>
</feature>
<evidence type="ECO:0000256" key="1">
    <source>
        <dbReference type="ARBA" id="ARBA00007435"/>
    </source>
</evidence>
<gene>
    <name evidence="3" type="ORF">B0D84_00495</name>
    <name evidence="4" type="ORF">C3L24_13185</name>
</gene>
<dbReference type="PANTHER" id="PTHR34477">
    <property type="entry name" value="UPF0213 PROTEIN YHBQ"/>
    <property type="match status" value="1"/>
</dbReference>